<comment type="caution">
    <text evidence="2">The sequence shown here is derived from an EMBL/GenBank/DDBJ whole genome shotgun (WGS) entry which is preliminary data.</text>
</comment>
<dbReference type="EMBL" id="RBNI01003230">
    <property type="protein sequence ID" value="RUP48572.1"/>
    <property type="molecule type" value="Genomic_DNA"/>
</dbReference>
<accession>A0A433DCJ9</accession>
<evidence type="ECO:0000256" key="1">
    <source>
        <dbReference type="SAM" id="MobiDB-lite"/>
    </source>
</evidence>
<protein>
    <submittedName>
        <fullName evidence="2">Uncharacterized protein</fullName>
    </submittedName>
</protein>
<evidence type="ECO:0000313" key="3">
    <source>
        <dbReference type="Proteomes" id="UP000268093"/>
    </source>
</evidence>
<proteinExistence type="predicted"/>
<reference evidence="2 3" key="1">
    <citation type="journal article" date="2018" name="New Phytol.">
        <title>Phylogenomics of Endogonaceae and evolution of mycorrhizas within Mucoromycota.</title>
        <authorList>
            <person name="Chang Y."/>
            <person name="Desiro A."/>
            <person name="Na H."/>
            <person name="Sandor L."/>
            <person name="Lipzen A."/>
            <person name="Clum A."/>
            <person name="Barry K."/>
            <person name="Grigoriev I.V."/>
            <person name="Martin F.M."/>
            <person name="Stajich J.E."/>
            <person name="Smith M.E."/>
            <person name="Bonito G."/>
            <person name="Spatafora J.W."/>
        </authorList>
    </citation>
    <scope>NUCLEOTIDE SEQUENCE [LARGE SCALE GENOMIC DNA]</scope>
    <source>
        <strain evidence="2 3">GMNB39</strain>
    </source>
</reference>
<sequence>MGHRVDAVLHSRDDNPVEPLVIESSVQKSLKDQLDVVIGILPLCLKDEYQRDIEVIGTEFTLIVYGCDLPFDGIYRFYEIDAFSVPRTFETYTRLFRLPAQSERKALQRSLTPPPRLRSFTRPTFKTP</sequence>
<name>A0A433DCJ9_9FUNG</name>
<organism evidence="2 3">
    <name type="scientific">Jimgerdemannia flammicorona</name>
    <dbReference type="NCBI Taxonomy" id="994334"/>
    <lineage>
        <taxon>Eukaryota</taxon>
        <taxon>Fungi</taxon>
        <taxon>Fungi incertae sedis</taxon>
        <taxon>Mucoromycota</taxon>
        <taxon>Mucoromycotina</taxon>
        <taxon>Endogonomycetes</taxon>
        <taxon>Endogonales</taxon>
        <taxon>Endogonaceae</taxon>
        <taxon>Jimgerdemannia</taxon>
    </lineage>
</organism>
<evidence type="ECO:0000313" key="2">
    <source>
        <dbReference type="EMBL" id="RUP48572.1"/>
    </source>
</evidence>
<keyword evidence="3" id="KW-1185">Reference proteome</keyword>
<gene>
    <name evidence="2" type="ORF">BC936DRAFT_144384</name>
</gene>
<dbReference type="Proteomes" id="UP000268093">
    <property type="component" value="Unassembled WGS sequence"/>
</dbReference>
<feature type="region of interest" description="Disordered" evidence="1">
    <location>
        <begin position="102"/>
        <end position="128"/>
    </location>
</feature>
<dbReference type="AlphaFoldDB" id="A0A433DCJ9"/>